<name>A0A8S1HRE9_9PELO</name>
<dbReference type="EMBL" id="CAJGYM010000095">
    <property type="protein sequence ID" value="CAD6197472.1"/>
    <property type="molecule type" value="Genomic_DNA"/>
</dbReference>
<accession>A0A8S1HRE9</accession>
<dbReference type="AlphaFoldDB" id="A0A8S1HRE9"/>
<evidence type="ECO:0000313" key="1">
    <source>
        <dbReference type="EMBL" id="CAD6197472.1"/>
    </source>
</evidence>
<comment type="caution">
    <text evidence="1">The sequence shown here is derived from an EMBL/GenBank/DDBJ whole genome shotgun (WGS) entry which is preliminary data.</text>
</comment>
<proteinExistence type="predicted"/>
<reference evidence="1" key="1">
    <citation type="submission" date="2020-10" db="EMBL/GenBank/DDBJ databases">
        <authorList>
            <person name="Kikuchi T."/>
        </authorList>
    </citation>
    <scope>NUCLEOTIDE SEQUENCE</scope>
    <source>
        <strain evidence="1">NKZ352</strain>
    </source>
</reference>
<protein>
    <submittedName>
        <fullName evidence="1">Uncharacterized protein</fullName>
    </submittedName>
</protein>
<gene>
    <name evidence="1" type="ORF">CAUJ_LOCUS13381</name>
</gene>
<sequence>MHEGPVHKPVHTLVGAQVKDERSANVLASCHRGQLDKDVVERLSDMVIDLTRLDQADRRLYEVYYSAARVGPHPHPLLITRPAAADLASPDVVLPPFPIQLLMLPPTTPEDPLIHIDRSAERGISPAVETVHVFHRVKSRTRR</sequence>
<organism evidence="1 2">
    <name type="scientific">Caenorhabditis auriculariae</name>
    <dbReference type="NCBI Taxonomy" id="2777116"/>
    <lineage>
        <taxon>Eukaryota</taxon>
        <taxon>Metazoa</taxon>
        <taxon>Ecdysozoa</taxon>
        <taxon>Nematoda</taxon>
        <taxon>Chromadorea</taxon>
        <taxon>Rhabditida</taxon>
        <taxon>Rhabditina</taxon>
        <taxon>Rhabditomorpha</taxon>
        <taxon>Rhabditoidea</taxon>
        <taxon>Rhabditidae</taxon>
        <taxon>Peloderinae</taxon>
        <taxon>Caenorhabditis</taxon>
    </lineage>
</organism>
<dbReference type="Proteomes" id="UP000835052">
    <property type="component" value="Unassembled WGS sequence"/>
</dbReference>
<evidence type="ECO:0000313" key="2">
    <source>
        <dbReference type="Proteomes" id="UP000835052"/>
    </source>
</evidence>
<keyword evidence="2" id="KW-1185">Reference proteome</keyword>